<gene>
    <name evidence="1" type="ORF">SNE40_018094</name>
</gene>
<organism evidence="1 2">
    <name type="scientific">Patella caerulea</name>
    <name type="common">Rayed Mediterranean limpet</name>
    <dbReference type="NCBI Taxonomy" id="87958"/>
    <lineage>
        <taxon>Eukaryota</taxon>
        <taxon>Metazoa</taxon>
        <taxon>Spiralia</taxon>
        <taxon>Lophotrochozoa</taxon>
        <taxon>Mollusca</taxon>
        <taxon>Gastropoda</taxon>
        <taxon>Patellogastropoda</taxon>
        <taxon>Patelloidea</taxon>
        <taxon>Patellidae</taxon>
        <taxon>Patella</taxon>
    </lineage>
</organism>
<evidence type="ECO:0000313" key="2">
    <source>
        <dbReference type="Proteomes" id="UP001347796"/>
    </source>
</evidence>
<keyword evidence="2" id="KW-1185">Reference proteome</keyword>
<reference evidence="1 2" key="1">
    <citation type="submission" date="2024-01" db="EMBL/GenBank/DDBJ databases">
        <title>The genome of the rayed Mediterranean limpet Patella caerulea (Linnaeus, 1758).</title>
        <authorList>
            <person name="Anh-Thu Weber A."/>
            <person name="Halstead-Nussloch G."/>
        </authorList>
    </citation>
    <scope>NUCLEOTIDE SEQUENCE [LARGE SCALE GENOMIC DNA]</scope>
    <source>
        <strain evidence="1">AATW-2023a</strain>
        <tissue evidence="1">Whole specimen</tissue>
    </source>
</reference>
<protein>
    <submittedName>
        <fullName evidence="1">Uncharacterized protein</fullName>
    </submittedName>
</protein>
<accession>A0AAN8J8F3</accession>
<dbReference type="EMBL" id="JAZGQO010000013">
    <property type="protein sequence ID" value="KAK6171650.1"/>
    <property type="molecule type" value="Genomic_DNA"/>
</dbReference>
<dbReference type="PANTHER" id="PTHR47018">
    <property type="entry name" value="CXC DOMAIN-CONTAINING PROTEIN-RELATED"/>
    <property type="match status" value="1"/>
</dbReference>
<dbReference type="Proteomes" id="UP001347796">
    <property type="component" value="Unassembled WGS sequence"/>
</dbReference>
<sequence>MVFLLLKFSRAQRDEIWDLHLQSFTCMLPYLLRYDHYNYGQWGPVYVADMKTLPDVVQDEFHKGNFVVKRSERKFNQVDPDQAQEWLNGTGKRAGGIVGITNSRSALNRWVLSFNLRSHIAADTHAMFHVHPKDIHSHNEAKPGRQHRDNADECSNRCIAKHYHKRPCNREDTGILT</sequence>
<name>A0AAN8J8F3_PATCE</name>
<comment type="caution">
    <text evidence="1">The sequence shown here is derived from an EMBL/GenBank/DDBJ whole genome shotgun (WGS) entry which is preliminary data.</text>
</comment>
<proteinExistence type="predicted"/>
<dbReference type="PANTHER" id="PTHR47018:SF1">
    <property type="entry name" value="TESMIN_TSO1-LIKE CXC DOMAIN-CONTAINING PROTEIN"/>
    <property type="match status" value="1"/>
</dbReference>
<evidence type="ECO:0000313" key="1">
    <source>
        <dbReference type="EMBL" id="KAK6171650.1"/>
    </source>
</evidence>
<dbReference type="AlphaFoldDB" id="A0AAN8J8F3"/>